<keyword evidence="1" id="KW-0472">Membrane</keyword>
<accession>A0A149UZH5</accession>
<dbReference type="EMBL" id="LHZX01000143">
    <property type="protein sequence ID" value="KXV73302.1"/>
    <property type="molecule type" value="Genomic_DNA"/>
</dbReference>
<reference evidence="2 3" key="1">
    <citation type="submission" date="2015-06" db="EMBL/GenBank/DDBJ databases">
        <title>Improved classification and identification of acetic acid bacteria using matrix-assisted laser desorption/ionization time-of-flight mass spectrometry; Gluconobacter nephelii and Gluconobacter uchimurae are later heterotypic synonyms of Gluconobacter japonicus and Gluconobacter oxydans, respectively.</title>
        <authorList>
            <person name="Li L."/>
            <person name="Cleenwerck I."/>
            <person name="De Vuyst L."/>
            <person name="Vandamme P."/>
        </authorList>
    </citation>
    <scope>NUCLEOTIDE SEQUENCE [LARGE SCALE GENOMIC DNA]</scope>
    <source>
        <strain evidence="2 3">LMG 1699</strain>
    </source>
</reference>
<keyword evidence="1" id="KW-0812">Transmembrane</keyword>
<dbReference type="PATRIC" id="fig|178901.14.peg.916"/>
<evidence type="ECO:0000256" key="1">
    <source>
        <dbReference type="SAM" id="Phobius"/>
    </source>
</evidence>
<comment type="caution">
    <text evidence="2">The sequence shown here is derived from an EMBL/GenBank/DDBJ whole genome shotgun (WGS) entry which is preliminary data.</text>
</comment>
<dbReference type="OrthoDB" id="9256315at2"/>
<dbReference type="Proteomes" id="UP000075377">
    <property type="component" value="Unassembled WGS sequence"/>
</dbReference>
<gene>
    <name evidence="2" type="ORF">AD951_01070</name>
</gene>
<dbReference type="AlphaFoldDB" id="A0A149UZH5"/>
<feature type="transmembrane region" description="Helical" evidence="1">
    <location>
        <begin position="7"/>
        <end position="25"/>
    </location>
</feature>
<feature type="transmembrane region" description="Helical" evidence="1">
    <location>
        <begin position="31"/>
        <end position="52"/>
    </location>
</feature>
<evidence type="ECO:0000313" key="3">
    <source>
        <dbReference type="Proteomes" id="UP000075377"/>
    </source>
</evidence>
<proteinExistence type="predicted"/>
<dbReference type="RefSeq" id="WP_061498373.1">
    <property type="nucleotide sequence ID" value="NZ_LHZX01000143.1"/>
</dbReference>
<sequence length="271" mass="30066">MSVDDELLIGIAAIFFLGFGLVGWLRAKHWLWRWADMVYYPLGAAGVLLLFFSNDINRTLLRIEAEQAAAERGWRTMPNPRPELHFSPGSAGLLAARYGWFKSVRDLGDACATSVEGDCRAYREHGEAVRAAFGDFAAPSTNDPVAVTRAEERFCSAGLAYVAKLDAETTFSLGAFDRLKGSLTALSRGAMIDRVKTGLEHDIAMQQTQILGMIEAKDRALAEPYMRLHREHAVDLLGQLSWCATRENGNAESLKTLDADFSHLRQFRVIL</sequence>
<evidence type="ECO:0000313" key="2">
    <source>
        <dbReference type="EMBL" id="KXV73302.1"/>
    </source>
</evidence>
<name>A0A149UZH5_9PROT</name>
<organism evidence="2 3">
    <name type="scientific">Acetobacter malorum</name>
    <dbReference type="NCBI Taxonomy" id="178901"/>
    <lineage>
        <taxon>Bacteria</taxon>
        <taxon>Pseudomonadati</taxon>
        <taxon>Pseudomonadota</taxon>
        <taxon>Alphaproteobacteria</taxon>
        <taxon>Acetobacterales</taxon>
        <taxon>Acetobacteraceae</taxon>
        <taxon>Acetobacter</taxon>
    </lineage>
</organism>
<keyword evidence="1" id="KW-1133">Transmembrane helix</keyword>
<protein>
    <submittedName>
        <fullName evidence="2">Uncharacterized protein</fullName>
    </submittedName>
</protein>